<dbReference type="AlphaFoldDB" id="A0A7S5GG87"/>
<keyword evidence="1" id="KW-0614">Plasmid</keyword>
<name>A0A7S5GG87_KLEPN</name>
<evidence type="ECO:0000313" key="1">
    <source>
        <dbReference type="EMBL" id="QGW58598.1"/>
    </source>
</evidence>
<sequence length="74" mass="8012">MLLVVLYHSPGSAREDAGEGDEPCSIYAPPDHQLMLVRQGGFPLRFCKFLINAHSLVNGTPKVGHSQGQPAKVQ</sequence>
<reference evidence="1" key="1">
    <citation type="submission" date="2019-02" db="EMBL/GenBank/DDBJ databases">
        <title>Klebsiella pneumoniae strain B199 multidrug resistance plasmid pKpnB199.</title>
        <authorList>
            <person name="Navon-Venezia S."/>
            <person name="Kondratyeva K."/>
            <person name="Gancz A."/>
        </authorList>
    </citation>
    <scope>NUCLEOTIDE SEQUENCE</scope>
    <source>
        <strain evidence="1">B199</strain>
        <plasmid evidence="1">pKpnB199</plasmid>
    </source>
</reference>
<organism evidence="1">
    <name type="scientific">Klebsiella pneumoniae</name>
    <dbReference type="NCBI Taxonomy" id="573"/>
    <lineage>
        <taxon>Bacteria</taxon>
        <taxon>Pseudomonadati</taxon>
        <taxon>Pseudomonadota</taxon>
        <taxon>Gammaproteobacteria</taxon>
        <taxon>Enterobacterales</taxon>
        <taxon>Enterobacteriaceae</taxon>
        <taxon>Klebsiella/Raoultella group</taxon>
        <taxon>Klebsiella</taxon>
        <taxon>Klebsiella pneumoniae complex</taxon>
    </lineage>
</organism>
<gene>
    <name evidence="1" type="ORF">pKpnB199_00093</name>
</gene>
<accession>A0A7S5GG87</accession>
<dbReference type="EMBL" id="MK552108">
    <property type="protein sequence ID" value="QGW58598.1"/>
    <property type="molecule type" value="Genomic_DNA"/>
</dbReference>
<protein>
    <submittedName>
        <fullName evidence="1">Uncharacterized protein</fullName>
    </submittedName>
</protein>
<proteinExistence type="predicted"/>
<geneLocation type="plasmid" evidence="1">
    <name>pKpnB199</name>
</geneLocation>